<evidence type="ECO:0000259" key="12">
    <source>
        <dbReference type="PROSITE" id="PS51115"/>
    </source>
</evidence>
<keyword evidence="6" id="KW-0325">Glycoprotein</keyword>
<accession>A0ABD0W4K2</accession>
<evidence type="ECO:0000256" key="4">
    <source>
        <dbReference type="ARBA" id="ARBA00022869"/>
    </source>
</evidence>
<dbReference type="InterPro" id="IPR056863">
    <property type="entry name" value="LMN_ATRN_NET-like_EGF"/>
</dbReference>
<evidence type="ECO:0008006" key="15">
    <source>
        <dbReference type="Google" id="ProtNLM"/>
    </source>
</evidence>
<dbReference type="PANTHER" id="PTHR10574">
    <property type="entry name" value="NETRIN/LAMININ-RELATED"/>
    <property type="match status" value="1"/>
</dbReference>
<evidence type="ECO:0000259" key="11">
    <source>
        <dbReference type="PROSITE" id="PS50027"/>
    </source>
</evidence>
<comment type="caution">
    <text evidence="13">The sequence shown here is derived from an EMBL/GenBank/DDBJ whole genome shotgun (WGS) entry which is preliminary data.</text>
</comment>
<feature type="domain" description="Laminin IV type A" evidence="12">
    <location>
        <begin position="166"/>
        <end position="337"/>
    </location>
</feature>
<dbReference type="AlphaFoldDB" id="A0ABD0W4K2"/>
<name>A0ABD0W4K2_UMBPY</name>
<comment type="subcellular location">
    <subcellularLocation>
        <location evidence="1">Secreted</location>
        <location evidence="1">Extracellular space</location>
        <location evidence="1">Extracellular matrix</location>
        <location evidence="1">Basement membrane</location>
    </subcellularLocation>
</comment>
<keyword evidence="7 8" id="KW-0424">Laminin EGF-like domain</keyword>
<dbReference type="Pfam" id="PF00053">
    <property type="entry name" value="EGF_laminin"/>
    <property type="match status" value="4"/>
</dbReference>
<dbReference type="PANTHER" id="PTHR10574:SF270">
    <property type="entry name" value="LAMININ SUBUNIT GAMMA-1"/>
    <property type="match status" value="1"/>
</dbReference>
<reference evidence="13 14" key="1">
    <citation type="submission" date="2024-06" db="EMBL/GenBank/DDBJ databases">
        <authorList>
            <person name="Pan Q."/>
            <person name="Wen M."/>
            <person name="Jouanno E."/>
            <person name="Zahm M."/>
            <person name="Klopp C."/>
            <person name="Cabau C."/>
            <person name="Louis A."/>
            <person name="Berthelot C."/>
            <person name="Parey E."/>
            <person name="Roest Crollius H."/>
            <person name="Montfort J."/>
            <person name="Robinson-Rechavi M."/>
            <person name="Bouchez O."/>
            <person name="Lampietro C."/>
            <person name="Lopez Roques C."/>
            <person name="Donnadieu C."/>
            <person name="Postlethwait J."/>
            <person name="Bobe J."/>
            <person name="Verreycken H."/>
            <person name="Guiguen Y."/>
        </authorList>
    </citation>
    <scope>NUCLEOTIDE SEQUENCE [LARGE SCALE GENOMIC DNA]</scope>
    <source>
        <strain evidence="13">Up_M1</strain>
        <tissue evidence="13">Testis</tissue>
    </source>
</reference>
<feature type="disulfide bond" evidence="8">
    <location>
        <begin position="100"/>
        <end position="109"/>
    </location>
</feature>
<dbReference type="CDD" id="cd00055">
    <property type="entry name" value="EGF_Lam"/>
    <property type="match status" value="3"/>
</dbReference>
<keyword evidence="4" id="KW-0084">Basement membrane</keyword>
<keyword evidence="9" id="KW-0175">Coiled coil</keyword>
<dbReference type="Pfam" id="PF00052">
    <property type="entry name" value="Laminin_B"/>
    <property type="match status" value="1"/>
</dbReference>
<keyword evidence="4" id="KW-0272">Extracellular matrix</keyword>
<keyword evidence="2 10" id="KW-0732">Signal</keyword>
<dbReference type="Proteomes" id="UP001557470">
    <property type="component" value="Unassembled WGS sequence"/>
</dbReference>
<feature type="domain" description="Laminin EGF-like" evidence="11">
    <location>
        <begin position="31"/>
        <end position="79"/>
    </location>
</feature>
<keyword evidence="5 8" id="KW-1015">Disulfide bond</keyword>
<sequence length="1133" mass="124001">MKSSWIFLCGLTLCTWVTVQGTYSYGGSDICKCNGRSRYCLPDSGGLHCVDCQGNTEGRHCERCKEGFYHQRAGDSCLPCLCSTIGSVGSRCDKEGRCSCKAGVQGLKCDQCPDGTSVTSDGCFAHGGQLADSPVRTLPCFCYGHSSECSLAIGYSAYTITSNFNNGLEGWRAVPAHGGSLSQVQFRWSSTHRDLEVISKDILPVYLYAPGSYLGNQELSYGQNLSFSLRLDRGIRYPSTADVVLEGSGLRVTASLGDLRTSVPCGQKITYKFRLDEQPSSKWRPHLSAFQFQTLLQNLTAIKIRGTFGENGRGYLDNVVLESAHQGPGTPATWVQLCACPEGFQGQFCEKCAVGFTRSTPGKGSYSSCKPCNCQGGTCDTETGDCFSADETPGQDHTCLPGDYRDPLHPGNCLKCPCLSGASCSVDPITQEVQCNLCPPGTTGSRCHICQEGFFGDPLGEYSSQAVPCQPCNCNGHTDPSAVRSCDPETGMCLKCLNNTTGYSCETCLNGYHHNVPSEACIPCGCDPQGSLLNTCSDQGQCICKDDFEGLKCKHSKCPSCFNTVKYQLEGYTNKMEDVRNLFRRMESGRLPENDNELEKVIRDAEDRVSDLQRKTQELSEYEKTLQARVSEISTDQLTEDRAITAITQTIEDVKLQGLKYERQISDINTLISDVWLKLKEAKRQIDKAELPSADAAVGTDILSTFVTRANDLAEKHQSIAGIVDKTANSALAESEMSLMNMRSIMMKENRTKQLIGDLKTKYDANVAQVQAMDGTAASLSRAAERESREAADTLRRIISLEQNIPGPITDTASVLARLDGMKEQVTNNLKEYHVLQENTQEDTAAVKDLLIRGEDSQKKYEGLLDKANAAKVDTEKALNSITDNIDGVDDVLKTLKDFERQFSTNRNLADDAIKKFSGIENTIQQAVGSNKDTQFIIDSVSEDYEEAERTIPKLDAVVQGLEKMSGNLQVASDIGKNAFKLNNDIEDLKSQAITIDGLVLTERDNAERKKGEAAKASMEAIDAFKYAKDTRQGVADTLLAINDLLNMFGHTGHVDEKKLEELEQSVAGARAKVKQTLKPKVQELDEMEASQRAKLSGIIVDIDMIMADIKNLEVIKQSIPNVCYNAQPIEQA</sequence>
<keyword evidence="14" id="KW-1185">Reference proteome</keyword>
<evidence type="ECO:0000256" key="3">
    <source>
        <dbReference type="ARBA" id="ARBA00022737"/>
    </source>
</evidence>
<evidence type="ECO:0000256" key="6">
    <source>
        <dbReference type="ARBA" id="ARBA00023180"/>
    </source>
</evidence>
<proteinExistence type="predicted"/>
<evidence type="ECO:0000256" key="10">
    <source>
        <dbReference type="SAM" id="SignalP"/>
    </source>
</evidence>
<dbReference type="FunFam" id="2.10.25.10:FF:000188">
    <property type="entry name" value="Laminin subunit gamma 2"/>
    <property type="match status" value="2"/>
</dbReference>
<dbReference type="SUPFAM" id="SSF57196">
    <property type="entry name" value="EGF/Laminin"/>
    <property type="match status" value="3"/>
</dbReference>
<evidence type="ECO:0000256" key="7">
    <source>
        <dbReference type="ARBA" id="ARBA00023292"/>
    </source>
</evidence>
<dbReference type="SMART" id="SM00281">
    <property type="entry name" value="LamB"/>
    <property type="match status" value="1"/>
</dbReference>
<feature type="domain" description="Laminin EGF-like" evidence="11">
    <location>
        <begin position="472"/>
        <end position="523"/>
    </location>
</feature>
<dbReference type="Pfam" id="PF24973">
    <property type="entry name" value="EGF_LMN_ATRN"/>
    <property type="match status" value="1"/>
</dbReference>
<evidence type="ECO:0000256" key="9">
    <source>
        <dbReference type="SAM" id="Coils"/>
    </source>
</evidence>
<evidence type="ECO:0000313" key="14">
    <source>
        <dbReference type="Proteomes" id="UP001557470"/>
    </source>
</evidence>
<evidence type="ECO:0000256" key="1">
    <source>
        <dbReference type="ARBA" id="ARBA00004302"/>
    </source>
</evidence>
<dbReference type="SMART" id="SM00180">
    <property type="entry name" value="EGF_Lam"/>
    <property type="match status" value="5"/>
</dbReference>
<dbReference type="InterPro" id="IPR002049">
    <property type="entry name" value="LE_dom"/>
</dbReference>
<dbReference type="InterPro" id="IPR000034">
    <property type="entry name" value="Laminin_IV"/>
</dbReference>
<feature type="chain" id="PRO_5044786141" description="Laminin subunit gamma-2-like" evidence="10">
    <location>
        <begin position="22"/>
        <end position="1133"/>
    </location>
</feature>
<dbReference type="InterPro" id="IPR000742">
    <property type="entry name" value="EGF"/>
</dbReference>
<evidence type="ECO:0000256" key="5">
    <source>
        <dbReference type="ARBA" id="ARBA00023157"/>
    </source>
</evidence>
<organism evidence="13 14">
    <name type="scientific">Umbra pygmaea</name>
    <name type="common">Eastern mudminnow</name>
    <dbReference type="NCBI Taxonomy" id="75934"/>
    <lineage>
        <taxon>Eukaryota</taxon>
        <taxon>Metazoa</taxon>
        <taxon>Chordata</taxon>
        <taxon>Craniata</taxon>
        <taxon>Vertebrata</taxon>
        <taxon>Euteleostomi</taxon>
        <taxon>Actinopterygii</taxon>
        <taxon>Neopterygii</taxon>
        <taxon>Teleostei</taxon>
        <taxon>Protacanthopterygii</taxon>
        <taxon>Esociformes</taxon>
        <taxon>Umbridae</taxon>
        <taxon>Umbra</taxon>
    </lineage>
</organism>
<feature type="disulfide bond" evidence="8">
    <location>
        <begin position="496"/>
        <end position="505"/>
    </location>
</feature>
<dbReference type="PROSITE" id="PS51115">
    <property type="entry name" value="LAMININ_IVA"/>
    <property type="match status" value="1"/>
</dbReference>
<dbReference type="PROSITE" id="PS01248">
    <property type="entry name" value="EGF_LAM_1"/>
    <property type="match status" value="2"/>
</dbReference>
<dbReference type="GO" id="GO:0005604">
    <property type="term" value="C:basement membrane"/>
    <property type="evidence" value="ECO:0007669"/>
    <property type="project" value="UniProtKB-SubCell"/>
</dbReference>
<comment type="caution">
    <text evidence="8">Lacks conserved residue(s) required for the propagation of feature annotation.</text>
</comment>
<dbReference type="InterPro" id="IPR050440">
    <property type="entry name" value="Laminin/Netrin_ECM"/>
</dbReference>
<evidence type="ECO:0000256" key="8">
    <source>
        <dbReference type="PROSITE-ProRule" id="PRU00460"/>
    </source>
</evidence>
<feature type="domain" description="Laminin EGF-like" evidence="11">
    <location>
        <begin position="80"/>
        <end position="125"/>
    </location>
</feature>
<dbReference type="Gene3D" id="2.10.25.10">
    <property type="entry name" value="Laminin"/>
    <property type="match status" value="4"/>
</dbReference>
<feature type="disulfide bond" evidence="8">
    <location>
        <begin position="52"/>
        <end position="61"/>
    </location>
</feature>
<evidence type="ECO:0000313" key="13">
    <source>
        <dbReference type="EMBL" id="KAL0966039.1"/>
    </source>
</evidence>
<dbReference type="SMART" id="SM00181">
    <property type="entry name" value="EGF"/>
    <property type="match status" value="3"/>
</dbReference>
<feature type="coiled-coil region" evidence="9">
    <location>
        <begin position="595"/>
        <end position="632"/>
    </location>
</feature>
<evidence type="ECO:0000256" key="2">
    <source>
        <dbReference type="ARBA" id="ARBA00022729"/>
    </source>
</evidence>
<keyword evidence="4" id="KW-0964">Secreted</keyword>
<keyword evidence="3" id="KW-0677">Repeat</keyword>
<feature type="disulfide bond" evidence="8">
    <location>
        <begin position="80"/>
        <end position="92"/>
    </location>
</feature>
<dbReference type="PROSITE" id="PS50027">
    <property type="entry name" value="EGF_LAM_2"/>
    <property type="match status" value="3"/>
</dbReference>
<dbReference type="EMBL" id="JAGEUA010000009">
    <property type="protein sequence ID" value="KAL0966039.1"/>
    <property type="molecule type" value="Genomic_DNA"/>
</dbReference>
<feature type="signal peptide" evidence="10">
    <location>
        <begin position="1"/>
        <end position="21"/>
    </location>
</feature>
<gene>
    <name evidence="13" type="ORF">UPYG_G00289930</name>
</gene>
<protein>
    <recommendedName>
        <fullName evidence="15">Laminin subunit gamma-2-like</fullName>
    </recommendedName>
</protein>